<evidence type="ECO:0000313" key="2">
    <source>
        <dbReference type="EMBL" id="GBP36324.1"/>
    </source>
</evidence>
<feature type="domain" description="Cytosolic endo-beta-N-acetylglucosaminidase TIM barrel" evidence="1">
    <location>
        <begin position="240"/>
        <end position="368"/>
    </location>
</feature>
<proteinExistence type="predicted"/>
<reference evidence="2 3" key="1">
    <citation type="journal article" date="2019" name="Commun. Biol.">
        <title>The bagworm genome reveals a unique fibroin gene that provides high tensile strength.</title>
        <authorList>
            <person name="Kono N."/>
            <person name="Nakamura H."/>
            <person name="Ohtoshi R."/>
            <person name="Tomita M."/>
            <person name="Numata K."/>
            <person name="Arakawa K."/>
        </authorList>
    </citation>
    <scope>NUCLEOTIDE SEQUENCE [LARGE SCALE GENOMIC DNA]</scope>
</reference>
<dbReference type="Pfam" id="PF03644">
    <property type="entry name" value="Glyco_hydro_85"/>
    <property type="match status" value="2"/>
</dbReference>
<protein>
    <submittedName>
        <fullName evidence="2">Cytosolic endo-beta-N-acetylglucosaminidase</fullName>
    </submittedName>
</protein>
<dbReference type="AlphaFoldDB" id="A0A4C1VED6"/>
<dbReference type="STRING" id="151549.A0A4C1VED6"/>
<gene>
    <name evidence="2" type="primary">ENGASE</name>
    <name evidence="2" type="ORF">EVAR_22456_1</name>
</gene>
<keyword evidence="3" id="KW-1185">Reference proteome</keyword>
<dbReference type="Gene3D" id="3.20.20.80">
    <property type="entry name" value="Glycosidases"/>
    <property type="match status" value="2"/>
</dbReference>
<comment type="caution">
    <text evidence="2">The sequence shown here is derived from an EMBL/GenBank/DDBJ whole genome shotgun (WGS) entry which is preliminary data.</text>
</comment>
<dbReference type="Proteomes" id="UP000299102">
    <property type="component" value="Unassembled WGS sequence"/>
</dbReference>
<feature type="domain" description="Cytosolic endo-beta-N-acetylglucosaminidase TIM barrel" evidence="1">
    <location>
        <begin position="106"/>
        <end position="227"/>
    </location>
</feature>
<dbReference type="GO" id="GO:0033925">
    <property type="term" value="F:mannosyl-glycoprotein endo-beta-N-acetylglucosaminidase activity"/>
    <property type="evidence" value="ECO:0007669"/>
    <property type="project" value="UniProtKB-EC"/>
</dbReference>
<accession>A0A4C1VED6</accession>
<dbReference type="Gene3D" id="2.60.120.260">
    <property type="entry name" value="Galactose-binding domain-like"/>
    <property type="match status" value="1"/>
</dbReference>
<dbReference type="GO" id="GO:0005829">
    <property type="term" value="C:cytosol"/>
    <property type="evidence" value="ECO:0007669"/>
    <property type="project" value="UniProtKB-SubCell"/>
</dbReference>
<dbReference type="PANTHER" id="PTHR13246">
    <property type="entry name" value="ENDO BETA N-ACETYLGLUCOSAMINIDASE"/>
    <property type="match status" value="1"/>
</dbReference>
<name>A0A4C1VED6_EUMVA</name>
<dbReference type="OrthoDB" id="284473at2759"/>
<dbReference type="PANTHER" id="PTHR13246:SF1">
    <property type="entry name" value="CYTOSOLIC ENDO-BETA-N-ACETYLGLUCOSAMINIDASE"/>
    <property type="match status" value="1"/>
</dbReference>
<dbReference type="InterPro" id="IPR005201">
    <property type="entry name" value="TIM_ENGase"/>
</dbReference>
<sequence>MNPRSSQKLLDSYSSLTCQPIRTYKELLEFVENPPSWRSLCVELKPHSTYVIKNVEIHNNPANFSNSSKSRFYCHFDTEEQQVQVKHHEEQKVAKTLVCHDMANGYHDDSYIDGTVNYDAYNFYNWGGIDVFCYFSHHFVTVPPLCWINVAHMHGVKVIGTVITEWKAGAAFWESVLSAESEWRRFASALLAVAKCLRLDGWLLNVENEISRPDALLAFVKELAQLQRAQNCPMAGCLFAFFDACDGIFTNYSWKEADVRASAEEAGARLRDVYIGIDVWGRNFYGGGKFNTKQAIEVAHRYGCSLAIFAPAWTHEDLPTKVDDNIVQRYSEFLVRDRALWGSLWPYLNTKLPCHLPFRTNFCRGQGLKRRLYGEVLCPGPWYNMRHMQYQPNSAHGPHEYELVSKLVKIEEVSAQCKDDKENKEEKQKETWTLSVSLVMIPEERPCYELCLNDSFTGGSCLRVNPSPEGECVSLLFQCDFRWRHALLVCVVTKVGPIDIWLYSRGSLGERRYVLAEASRVTAGLSLPGTEQLAPLEGSALIDARRQLLLEEPDSYVPQHNAYGWTIRYYALDANAEEMALTRVGCSSIEGPALLGYLGFSEIQLSFFSPCERGGEGGEKPIMDRPCARAHRCVRLSQTKNLLNNVNLQWREQNAITPSFKTRPYDMEMPSARDCPMGDLRVAPRHRRSREAYSTDCMLRGDSGGAGSAPD</sequence>
<evidence type="ECO:0000259" key="1">
    <source>
        <dbReference type="Pfam" id="PF03644"/>
    </source>
</evidence>
<organism evidence="2 3">
    <name type="scientific">Eumeta variegata</name>
    <name type="common">Bagworm moth</name>
    <name type="synonym">Eumeta japonica</name>
    <dbReference type="NCBI Taxonomy" id="151549"/>
    <lineage>
        <taxon>Eukaryota</taxon>
        <taxon>Metazoa</taxon>
        <taxon>Ecdysozoa</taxon>
        <taxon>Arthropoda</taxon>
        <taxon>Hexapoda</taxon>
        <taxon>Insecta</taxon>
        <taxon>Pterygota</taxon>
        <taxon>Neoptera</taxon>
        <taxon>Endopterygota</taxon>
        <taxon>Lepidoptera</taxon>
        <taxon>Glossata</taxon>
        <taxon>Ditrysia</taxon>
        <taxon>Tineoidea</taxon>
        <taxon>Psychidae</taxon>
        <taxon>Oiketicinae</taxon>
        <taxon>Eumeta</taxon>
    </lineage>
</organism>
<dbReference type="InterPro" id="IPR032979">
    <property type="entry name" value="ENGase"/>
</dbReference>
<evidence type="ECO:0000313" key="3">
    <source>
        <dbReference type="Proteomes" id="UP000299102"/>
    </source>
</evidence>
<dbReference type="EMBL" id="BGZK01000317">
    <property type="protein sequence ID" value="GBP36324.1"/>
    <property type="molecule type" value="Genomic_DNA"/>
</dbReference>